<dbReference type="EMBL" id="JALXKZ020000001">
    <property type="protein sequence ID" value="MCV7627754.1"/>
    <property type="molecule type" value="Genomic_DNA"/>
</dbReference>
<dbReference type="InterPro" id="IPR016181">
    <property type="entry name" value="Acyl_CoA_acyltransferase"/>
</dbReference>
<dbReference type="Pfam" id="PF14542">
    <property type="entry name" value="Acetyltransf_CG"/>
    <property type="match status" value="1"/>
</dbReference>
<sequence>MSTSPTVTRNDAESRYELHDGGTLLAVLDFRDNGAAVSLNRAFTIPVHRGRGHAATLTAGAVEDIETNGGPAGGRRIVPMCWYVAQWFDEHPEKSALLAPR</sequence>
<evidence type="ECO:0000313" key="3">
    <source>
        <dbReference type="Proteomes" id="UP001205867"/>
    </source>
</evidence>
<dbReference type="InterPro" id="IPR031165">
    <property type="entry name" value="GNAT_YJDJ"/>
</dbReference>
<evidence type="ECO:0000313" key="2">
    <source>
        <dbReference type="EMBL" id="MCV7627754.1"/>
    </source>
</evidence>
<comment type="caution">
    <text evidence="2">The sequence shown here is derived from an EMBL/GenBank/DDBJ whole genome shotgun (WGS) entry which is preliminary data.</text>
</comment>
<protein>
    <submittedName>
        <fullName evidence="2">N-acetyltransferase</fullName>
    </submittedName>
</protein>
<evidence type="ECO:0000259" key="1">
    <source>
        <dbReference type="PROSITE" id="PS51729"/>
    </source>
</evidence>
<proteinExistence type="predicted"/>
<feature type="domain" description="N-acetyltransferase" evidence="1">
    <location>
        <begin position="8"/>
        <end position="99"/>
    </location>
</feature>
<dbReference type="PROSITE" id="PS51729">
    <property type="entry name" value="GNAT_YJDJ"/>
    <property type="match status" value="1"/>
</dbReference>
<dbReference type="Gene3D" id="3.40.630.30">
    <property type="match status" value="1"/>
</dbReference>
<reference evidence="2" key="1">
    <citation type="submission" date="2023-06" db="EMBL/GenBank/DDBJ databases">
        <title>lsaBGC provides a comprehensive framework for evolutionary analysis of biosynthetic gene clusters within focal taxa.</title>
        <authorList>
            <person name="Salamzade R."/>
            <person name="Sandstrom S."/>
            <person name="Kalan L.R."/>
        </authorList>
    </citation>
    <scope>NUCLEOTIDE SEQUENCE</scope>
    <source>
        <strain evidence="2">P3-SID899</strain>
    </source>
</reference>
<organism evidence="2 3">
    <name type="scientific">Micrococcus luteus</name>
    <name type="common">Micrococcus lysodeikticus</name>
    <dbReference type="NCBI Taxonomy" id="1270"/>
    <lineage>
        <taxon>Bacteria</taxon>
        <taxon>Bacillati</taxon>
        <taxon>Actinomycetota</taxon>
        <taxon>Actinomycetes</taxon>
        <taxon>Micrococcales</taxon>
        <taxon>Micrococcaceae</taxon>
        <taxon>Micrococcus</taxon>
    </lineage>
</organism>
<dbReference type="Proteomes" id="UP001205867">
    <property type="component" value="Unassembled WGS sequence"/>
</dbReference>
<dbReference type="RefSeq" id="WP_144824138.1">
    <property type="nucleotide sequence ID" value="NZ_CBDRLD010000001.1"/>
</dbReference>
<dbReference type="AlphaFoldDB" id="A0AAP3AEQ1"/>
<name>A0AAP3AEQ1_MICLU</name>
<dbReference type="SUPFAM" id="SSF55729">
    <property type="entry name" value="Acyl-CoA N-acyltransferases (Nat)"/>
    <property type="match status" value="1"/>
</dbReference>
<gene>
    <name evidence="2" type="ORF">M3A82_000095</name>
</gene>
<accession>A0AAP3AEQ1</accession>